<name>A0A9D4BPV0_DREPO</name>
<reference evidence="2" key="1">
    <citation type="journal article" date="2019" name="bioRxiv">
        <title>The Genome of the Zebra Mussel, Dreissena polymorpha: A Resource for Invasive Species Research.</title>
        <authorList>
            <person name="McCartney M.A."/>
            <person name="Auch B."/>
            <person name="Kono T."/>
            <person name="Mallez S."/>
            <person name="Zhang Y."/>
            <person name="Obille A."/>
            <person name="Becker A."/>
            <person name="Abrahante J.E."/>
            <person name="Garbe J."/>
            <person name="Badalamenti J.P."/>
            <person name="Herman A."/>
            <person name="Mangelson H."/>
            <person name="Liachko I."/>
            <person name="Sullivan S."/>
            <person name="Sone E.D."/>
            <person name="Koren S."/>
            <person name="Silverstein K.A.T."/>
            <person name="Beckman K.B."/>
            <person name="Gohl D.M."/>
        </authorList>
    </citation>
    <scope>NUCLEOTIDE SEQUENCE</scope>
    <source>
        <strain evidence="2">Duluth1</strain>
        <tissue evidence="2">Whole animal</tissue>
    </source>
</reference>
<gene>
    <name evidence="2" type="ORF">DPMN_077672</name>
</gene>
<reference evidence="2" key="2">
    <citation type="submission" date="2020-11" db="EMBL/GenBank/DDBJ databases">
        <authorList>
            <person name="McCartney M.A."/>
            <person name="Auch B."/>
            <person name="Kono T."/>
            <person name="Mallez S."/>
            <person name="Becker A."/>
            <person name="Gohl D.M."/>
            <person name="Silverstein K.A.T."/>
            <person name="Koren S."/>
            <person name="Bechman K.B."/>
            <person name="Herman A."/>
            <person name="Abrahante J.E."/>
            <person name="Garbe J."/>
        </authorList>
    </citation>
    <scope>NUCLEOTIDE SEQUENCE</scope>
    <source>
        <strain evidence="2">Duluth1</strain>
        <tissue evidence="2">Whole animal</tissue>
    </source>
</reference>
<organism evidence="2 3">
    <name type="scientific">Dreissena polymorpha</name>
    <name type="common">Zebra mussel</name>
    <name type="synonym">Mytilus polymorpha</name>
    <dbReference type="NCBI Taxonomy" id="45954"/>
    <lineage>
        <taxon>Eukaryota</taxon>
        <taxon>Metazoa</taxon>
        <taxon>Spiralia</taxon>
        <taxon>Lophotrochozoa</taxon>
        <taxon>Mollusca</taxon>
        <taxon>Bivalvia</taxon>
        <taxon>Autobranchia</taxon>
        <taxon>Heteroconchia</taxon>
        <taxon>Euheterodonta</taxon>
        <taxon>Imparidentia</taxon>
        <taxon>Neoheterodontei</taxon>
        <taxon>Myida</taxon>
        <taxon>Dreissenoidea</taxon>
        <taxon>Dreissenidae</taxon>
        <taxon>Dreissena</taxon>
    </lineage>
</organism>
<evidence type="ECO:0000313" key="3">
    <source>
        <dbReference type="Proteomes" id="UP000828390"/>
    </source>
</evidence>
<keyword evidence="3" id="KW-1185">Reference proteome</keyword>
<feature type="compositionally biased region" description="Basic and acidic residues" evidence="1">
    <location>
        <begin position="20"/>
        <end position="41"/>
    </location>
</feature>
<evidence type="ECO:0000256" key="1">
    <source>
        <dbReference type="SAM" id="MobiDB-lite"/>
    </source>
</evidence>
<dbReference type="Proteomes" id="UP000828390">
    <property type="component" value="Unassembled WGS sequence"/>
</dbReference>
<protein>
    <submittedName>
        <fullName evidence="2">Uncharacterized protein</fullName>
    </submittedName>
</protein>
<accession>A0A9D4BPV0</accession>
<comment type="caution">
    <text evidence="2">The sequence shown here is derived from an EMBL/GenBank/DDBJ whole genome shotgun (WGS) entry which is preliminary data.</text>
</comment>
<sequence>MIRPSFANEVTDGRTATTDGRTDRRTDGQTDGRTDRRGGVRDSELGREVLFGWNPLWYSAGDSQAYKSRESVLRLVSMKETHWKTMRISGISTDKHERTTLENHENIGNQYQSRESKLRNRNHRESVLSIISRKEQGIVLSNKQGISTEY</sequence>
<feature type="region of interest" description="Disordered" evidence="1">
    <location>
        <begin position="1"/>
        <end position="41"/>
    </location>
</feature>
<proteinExistence type="predicted"/>
<dbReference type="AlphaFoldDB" id="A0A9D4BPV0"/>
<evidence type="ECO:0000313" key="2">
    <source>
        <dbReference type="EMBL" id="KAH3702646.1"/>
    </source>
</evidence>
<dbReference type="EMBL" id="JAIWYP010000015">
    <property type="protein sequence ID" value="KAH3702646.1"/>
    <property type="molecule type" value="Genomic_DNA"/>
</dbReference>